<accession>A0A4R0NZ40</accession>
<evidence type="ECO:0000313" key="3">
    <source>
        <dbReference type="Proteomes" id="UP000291485"/>
    </source>
</evidence>
<dbReference type="InterPro" id="IPR025343">
    <property type="entry name" value="DUF4099"/>
</dbReference>
<sequence length="259" mass="29356">MQTLFSTSELPLSQLEKLGIYHQGQLMLEPDEISALLSGRRTELIPLRELKGDGFAIERLDARLSLARNTTGEIDVLIHPIYTQVLPHPLLSAQETQELISGNVDFVGKRVEREEGRSIMMNFEYDPKTREFVSYDVSEVQAPDLVNGMLLSEEQRSSFRRGETLKMPDGTMLQHRASEPKGLRSDRNALILSVFLDGGISYMLLRGIRSISEKVNQLDYQTPAFSRALQEMQGQGPEQQEQIKLKVSQEANFMRGMSR</sequence>
<protein>
    <submittedName>
        <fullName evidence="2">DUF4099 domain-containing protein</fullName>
    </submittedName>
</protein>
<comment type="caution">
    <text evidence="2">The sequence shown here is derived from an EMBL/GenBank/DDBJ whole genome shotgun (WGS) entry which is preliminary data.</text>
</comment>
<evidence type="ECO:0000313" key="2">
    <source>
        <dbReference type="EMBL" id="TCD07701.1"/>
    </source>
</evidence>
<dbReference type="OrthoDB" id="835269at2"/>
<keyword evidence="3" id="KW-1185">Reference proteome</keyword>
<reference evidence="2 3" key="1">
    <citation type="submission" date="2019-02" db="EMBL/GenBank/DDBJ databases">
        <title>Pedobacter sp. RP-3-11 sp. nov., isolated from Arctic soil.</title>
        <authorList>
            <person name="Dahal R.H."/>
        </authorList>
    </citation>
    <scope>NUCLEOTIDE SEQUENCE [LARGE SCALE GENOMIC DNA]</scope>
    <source>
        <strain evidence="2 3">RP-3-11</strain>
    </source>
</reference>
<evidence type="ECO:0000259" key="1">
    <source>
        <dbReference type="Pfam" id="PF13351"/>
    </source>
</evidence>
<feature type="domain" description="DUF4099" evidence="1">
    <location>
        <begin position="6"/>
        <end position="84"/>
    </location>
</feature>
<dbReference type="Proteomes" id="UP000291485">
    <property type="component" value="Unassembled WGS sequence"/>
</dbReference>
<dbReference type="AlphaFoldDB" id="A0A4R0NZ40"/>
<gene>
    <name evidence="2" type="ORF">EZ449_14300</name>
</gene>
<proteinExistence type="predicted"/>
<organism evidence="2 3">
    <name type="scientific">Pedobacter frigidisoli</name>
    <dbReference type="NCBI Taxonomy" id="2530455"/>
    <lineage>
        <taxon>Bacteria</taxon>
        <taxon>Pseudomonadati</taxon>
        <taxon>Bacteroidota</taxon>
        <taxon>Sphingobacteriia</taxon>
        <taxon>Sphingobacteriales</taxon>
        <taxon>Sphingobacteriaceae</taxon>
        <taxon>Pedobacter</taxon>
    </lineage>
</organism>
<dbReference type="EMBL" id="SJSN01000010">
    <property type="protein sequence ID" value="TCD07701.1"/>
    <property type="molecule type" value="Genomic_DNA"/>
</dbReference>
<dbReference type="RefSeq" id="WP_131559952.1">
    <property type="nucleotide sequence ID" value="NZ_SJSN01000010.1"/>
</dbReference>
<dbReference type="Pfam" id="PF13351">
    <property type="entry name" value="DUF4099"/>
    <property type="match status" value="1"/>
</dbReference>
<name>A0A4R0NZ40_9SPHI</name>